<feature type="region of interest" description="Disordered" evidence="1">
    <location>
        <begin position="1"/>
        <end position="25"/>
    </location>
</feature>
<dbReference type="Gene3D" id="2.30.110.10">
    <property type="entry name" value="Electron Transport, Fmn-binding Protein, Chain A"/>
    <property type="match status" value="1"/>
</dbReference>
<dbReference type="EMBL" id="JAWLUK010000016">
    <property type="protein sequence ID" value="MDV7177763.1"/>
    <property type="molecule type" value="Genomic_DNA"/>
</dbReference>
<protein>
    <submittedName>
        <fullName evidence="2">Pyridoxamine 5'-phosphate oxidase family protein</fullName>
    </submittedName>
</protein>
<name>A0AAP5WEI8_9MICC</name>
<dbReference type="RefSeq" id="WP_317676854.1">
    <property type="nucleotide sequence ID" value="NZ_JAWLUK010000016.1"/>
</dbReference>
<reference evidence="2" key="1">
    <citation type="submission" date="2023-10" db="EMBL/GenBank/DDBJ databases">
        <title>Development of a sustainable strategy for remediation of hydrocarbon-contaminated territories based on the waste exchange concept.</title>
        <authorList>
            <person name="Krivoruchko A."/>
        </authorList>
    </citation>
    <scope>NUCLEOTIDE SEQUENCE</scope>
    <source>
        <strain evidence="2">IEGM 1325</strain>
    </source>
</reference>
<dbReference type="InterPro" id="IPR012349">
    <property type="entry name" value="Split_barrel_FMN-bd"/>
</dbReference>
<dbReference type="InterPro" id="IPR024747">
    <property type="entry name" value="Pyridox_Oxase-rel"/>
</dbReference>
<accession>A0AAP5WEI8</accession>
<evidence type="ECO:0000313" key="3">
    <source>
        <dbReference type="Proteomes" id="UP001185728"/>
    </source>
</evidence>
<dbReference type="Proteomes" id="UP001185728">
    <property type="component" value="Unassembled WGS sequence"/>
</dbReference>
<dbReference type="Pfam" id="PF12900">
    <property type="entry name" value="Pyridox_ox_2"/>
    <property type="match status" value="1"/>
</dbReference>
<evidence type="ECO:0000313" key="2">
    <source>
        <dbReference type="EMBL" id="MDV7177763.1"/>
    </source>
</evidence>
<sequence>MTPQHHDTADAPSMQRPDPVAEPGDHLMFEHPDGMFEHPDGEAVLVLDEDQVWRLLGRVRHARLGLAVDGRPDIVPVNVRAHDGAIYFRTAPGSKLAELTVNPHVVVQADGILADQAWSVLVHGTARRLDTEAEIAEAESLGIEPWVPTLKDFYVRVDVQRVSGRHFVFGPHPERNESQTD</sequence>
<comment type="caution">
    <text evidence="2">The sequence shown here is derived from an EMBL/GenBank/DDBJ whole genome shotgun (WGS) entry which is preliminary data.</text>
</comment>
<evidence type="ECO:0000256" key="1">
    <source>
        <dbReference type="SAM" id="MobiDB-lite"/>
    </source>
</evidence>
<dbReference type="SUPFAM" id="SSF50475">
    <property type="entry name" value="FMN-binding split barrel"/>
    <property type="match status" value="1"/>
</dbReference>
<gene>
    <name evidence="2" type="ORF">R4064_08975</name>
</gene>
<dbReference type="AlphaFoldDB" id="A0AAP5WEI8"/>
<organism evidence="2 3">
    <name type="scientific">Micrococcus yunnanensis</name>
    <dbReference type="NCBI Taxonomy" id="566027"/>
    <lineage>
        <taxon>Bacteria</taxon>
        <taxon>Bacillati</taxon>
        <taxon>Actinomycetota</taxon>
        <taxon>Actinomycetes</taxon>
        <taxon>Micrococcales</taxon>
        <taxon>Micrococcaceae</taxon>
        <taxon>Micrococcus</taxon>
    </lineage>
</organism>
<proteinExistence type="predicted"/>